<keyword evidence="4" id="KW-0378">Hydrolase</keyword>
<dbReference type="InterPro" id="IPR023801">
    <property type="entry name" value="His_deacetylse_dom"/>
</dbReference>
<dbReference type="AlphaFoldDB" id="A0A4Q2IPA6"/>
<dbReference type="PANTHER" id="PTHR10625">
    <property type="entry name" value="HISTONE DEACETYLASE HDAC1-RELATED"/>
    <property type="match status" value="1"/>
</dbReference>
<sequence length="341" mass="36992">MIRVFDPRQLAHAPLRELHNGGWTAYHESPDRAETILAAIGPAIPARDGGMAPIAAVHDAAYLEFLQVAHRDWVATGREGDAFAYTWPVVRRRDLDLMRIDARLGRYSYDAATPITAHSWTAAYWSAQTALTALDEVVRNPSSAAFALCRPPGHHAGRDYLGGYCFLNNAAIVAAEARRQGLGPVAILDVDYHHGNGTQDIFYEDPDMLFVSIHADPSTDYPFYWGHADERGAGAGLGTTLNLPLPRGTDWAAYAPALDQAFEAIEAHGTRLLVLSFGADTFGGDPISHFALEREDFRRLGQRVASLNVATVTIMEGGYATSELGSNVAMFLTGLGADTAR</sequence>
<dbReference type="GO" id="GO:0004407">
    <property type="term" value="F:histone deacetylase activity"/>
    <property type="evidence" value="ECO:0007669"/>
    <property type="project" value="TreeGrafter"/>
</dbReference>
<dbReference type="Proteomes" id="UP000292347">
    <property type="component" value="Unassembled WGS sequence"/>
</dbReference>
<dbReference type="Pfam" id="PF00850">
    <property type="entry name" value="Hist_deacetyl"/>
    <property type="match status" value="1"/>
</dbReference>
<keyword evidence="5" id="KW-0862">Zinc</keyword>
<dbReference type="EMBL" id="SDPT01000004">
    <property type="protein sequence ID" value="RXZ29875.1"/>
    <property type="molecule type" value="Genomic_DNA"/>
</dbReference>
<reference evidence="7 8" key="1">
    <citation type="submission" date="2019-01" db="EMBL/GenBank/DDBJ databases">
        <title>Sphingomonas mucosissima sp. nov. and Sphingomonas desiccabilis sp. nov., from biological soil crusts in the Colorado Plateau, USA.</title>
        <authorList>
            <person name="Zhu D."/>
        </authorList>
    </citation>
    <scope>NUCLEOTIDE SEQUENCE [LARGE SCALE GENOMIC DNA]</scope>
    <source>
        <strain evidence="7 8">CP1D</strain>
    </source>
</reference>
<accession>A0A4Q2IPA6</accession>
<organism evidence="7 8">
    <name type="scientific">Sphingomonas desiccabilis</name>
    <dbReference type="NCBI Taxonomy" id="429134"/>
    <lineage>
        <taxon>Bacteria</taxon>
        <taxon>Pseudomonadati</taxon>
        <taxon>Pseudomonadota</taxon>
        <taxon>Alphaproteobacteria</taxon>
        <taxon>Sphingomonadales</taxon>
        <taxon>Sphingomonadaceae</taxon>
        <taxon>Sphingomonas</taxon>
    </lineage>
</organism>
<comment type="caution">
    <text evidence="7">The sequence shown here is derived from an EMBL/GenBank/DDBJ whole genome shotgun (WGS) entry which is preliminary data.</text>
</comment>
<proteinExistence type="inferred from homology"/>
<evidence type="ECO:0000256" key="2">
    <source>
        <dbReference type="ARBA" id="ARBA00005947"/>
    </source>
</evidence>
<dbReference type="InterPro" id="IPR000286">
    <property type="entry name" value="HDACs"/>
</dbReference>
<dbReference type="RefSeq" id="WP_129343445.1">
    <property type="nucleotide sequence ID" value="NZ_JACIDD010000004.1"/>
</dbReference>
<keyword evidence="3" id="KW-0479">Metal-binding</keyword>
<gene>
    <name evidence="7" type="ORF">EO081_16130</name>
</gene>
<dbReference type="CDD" id="cd10001">
    <property type="entry name" value="HDAC_classII_APAH"/>
    <property type="match status" value="1"/>
</dbReference>
<dbReference type="Gene3D" id="3.40.800.20">
    <property type="entry name" value="Histone deacetylase domain"/>
    <property type="match status" value="1"/>
</dbReference>
<comment type="similarity">
    <text evidence="2">Belongs to the histone deacetylase family.</text>
</comment>
<dbReference type="InterPro" id="IPR037138">
    <property type="entry name" value="His_deacetylse_dom_sf"/>
</dbReference>
<evidence type="ECO:0000313" key="7">
    <source>
        <dbReference type="EMBL" id="RXZ29875.1"/>
    </source>
</evidence>
<evidence type="ECO:0000259" key="6">
    <source>
        <dbReference type="Pfam" id="PF00850"/>
    </source>
</evidence>
<protein>
    <submittedName>
        <fullName evidence="7">Histone deacetylase family protein</fullName>
    </submittedName>
</protein>
<evidence type="ECO:0000256" key="5">
    <source>
        <dbReference type="ARBA" id="ARBA00022833"/>
    </source>
</evidence>
<dbReference type="PANTHER" id="PTHR10625:SF17">
    <property type="entry name" value="HISTONE DEACETYLASE 8"/>
    <property type="match status" value="1"/>
</dbReference>
<dbReference type="GO" id="GO:0016787">
    <property type="term" value="F:hydrolase activity"/>
    <property type="evidence" value="ECO:0007669"/>
    <property type="project" value="UniProtKB-KW"/>
</dbReference>
<dbReference type="OrthoDB" id="9808367at2"/>
<comment type="cofactor">
    <cofactor evidence="1">
        <name>Zn(2+)</name>
        <dbReference type="ChEBI" id="CHEBI:29105"/>
    </cofactor>
</comment>
<dbReference type="SUPFAM" id="SSF52768">
    <property type="entry name" value="Arginase/deacetylase"/>
    <property type="match status" value="1"/>
</dbReference>
<dbReference type="GO" id="GO:0040029">
    <property type="term" value="P:epigenetic regulation of gene expression"/>
    <property type="evidence" value="ECO:0007669"/>
    <property type="project" value="TreeGrafter"/>
</dbReference>
<dbReference type="GO" id="GO:0046872">
    <property type="term" value="F:metal ion binding"/>
    <property type="evidence" value="ECO:0007669"/>
    <property type="project" value="UniProtKB-KW"/>
</dbReference>
<evidence type="ECO:0000256" key="4">
    <source>
        <dbReference type="ARBA" id="ARBA00022801"/>
    </source>
</evidence>
<name>A0A4Q2IPA6_9SPHN</name>
<evidence type="ECO:0000256" key="1">
    <source>
        <dbReference type="ARBA" id="ARBA00001947"/>
    </source>
</evidence>
<feature type="domain" description="Histone deacetylase" evidence="6">
    <location>
        <begin position="44"/>
        <end position="334"/>
    </location>
</feature>
<dbReference type="InterPro" id="IPR023696">
    <property type="entry name" value="Ureohydrolase_dom_sf"/>
</dbReference>
<keyword evidence="8" id="KW-1185">Reference proteome</keyword>
<dbReference type="PRINTS" id="PR01270">
    <property type="entry name" value="HDASUPER"/>
</dbReference>
<evidence type="ECO:0000313" key="8">
    <source>
        <dbReference type="Proteomes" id="UP000292347"/>
    </source>
</evidence>
<evidence type="ECO:0000256" key="3">
    <source>
        <dbReference type="ARBA" id="ARBA00022723"/>
    </source>
</evidence>